<dbReference type="PANTHER" id="PTHR11102">
    <property type="entry name" value="SEL-1-LIKE PROTEIN"/>
    <property type="match status" value="1"/>
</dbReference>
<protein>
    <recommendedName>
        <fullName evidence="1">DNA-directed DNA polymerase</fullName>
        <ecNumber evidence="1">2.7.7.7</ecNumber>
    </recommendedName>
</protein>
<evidence type="ECO:0000256" key="2">
    <source>
        <dbReference type="ARBA" id="ARBA00025483"/>
    </source>
</evidence>
<evidence type="ECO:0000256" key="4">
    <source>
        <dbReference type="ARBA" id="ARBA00049244"/>
    </source>
</evidence>
<evidence type="ECO:0000313" key="7">
    <source>
        <dbReference type="EMBL" id="MPR24070.1"/>
    </source>
</evidence>
<dbReference type="EC" id="2.7.7.7" evidence="1"/>
<comment type="catalytic activity">
    <reaction evidence="4">
        <text>DNA(n) + a 2'-deoxyribonucleoside 5'-triphosphate = DNA(n+1) + diphosphate</text>
        <dbReference type="Rhea" id="RHEA:22508"/>
        <dbReference type="Rhea" id="RHEA-COMP:17339"/>
        <dbReference type="Rhea" id="RHEA-COMP:17340"/>
        <dbReference type="ChEBI" id="CHEBI:33019"/>
        <dbReference type="ChEBI" id="CHEBI:61560"/>
        <dbReference type="ChEBI" id="CHEBI:173112"/>
        <dbReference type="EC" id="2.7.7.7"/>
    </reaction>
</comment>
<dbReference type="GO" id="GO:0003887">
    <property type="term" value="F:DNA-directed DNA polymerase activity"/>
    <property type="evidence" value="ECO:0007669"/>
    <property type="project" value="UniProtKB-KW"/>
</dbReference>
<keyword evidence="7" id="KW-0808">Transferase</keyword>
<dbReference type="InterPro" id="IPR006054">
    <property type="entry name" value="DnaQ"/>
</dbReference>
<dbReference type="Pfam" id="PF08238">
    <property type="entry name" value="Sel1"/>
    <property type="match status" value="9"/>
</dbReference>
<dbReference type="InterPro" id="IPR012337">
    <property type="entry name" value="RNaseH-like_sf"/>
</dbReference>
<evidence type="ECO:0000256" key="3">
    <source>
        <dbReference type="ARBA" id="ARBA00026073"/>
    </source>
</evidence>
<name>A0A5N7MBQ6_9HYPH</name>
<dbReference type="SMART" id="SM00479">
    <property type="entry name" value="EXOIII"/>
    <property type="match status" value="1"/>
</dbReference>
<dbReference type="Pfam" id="PF00929">
    <property type="entry name" value="RNase_T"/>
    <property type="match status" value="1"/>
</dbReference>
<evidence type="ECO:0000256" key="5">
    <source>
        <dbReference type="SAM" id="MobiDB-lite"/>
    </source>
</evidence>
<dbReference type="InterPro" id="IPR036397">
    <property type="entry name" value="RNaseH_sf"/>
</dbReference>
<keyword evidence="7" id="KW-0548">Nucleotidyltransferase</keyword>
<dbReference type="OrthoDB" id="7427781at2"/>
<dbReference type="PROSITE" id="PS00018">
    <property type="entry name" value="EF_HAND_1"/>
    <property type="match status" value="1"/>
</dbReference>
<dbReference type="SUPFAM" id="SSF53098">
    <property type="entry name" value="Ribonuclease H-like"/>
    <property type="match status" value="1"/>
</dbReference>
<dbReference type="CDD" id="cd06127">
    <property type="entry name" value="DEDDh"/>
    <property type="match status" value="1"/>
</dbReference>
<dbReference type="InterPro" id="IPR013520">
    <property type="entry name" value="Ribonucl_H"/>
</dbReference>
<sequence length="785" mass="86545">MVSGAPGAIFYEHAMQVCGDLNFVALAPIRSGDDDEEMPPQIGKVEDRLMVIEPLLRQAAELGHKEAQFCFGALWASGLFVERNGEEALRWYRKAAQKGHPEAAFQVVQYLHLDSDDEGVLTKEEVTHLLRVAAKGGHVEAQFQLGLRQIKFEKRDGRRGSELIDKGICWLTAAAAQGHLDAMWTISDIYDEENRTADGAEWWHAHRQARMLLGQATIDAFEDNDTDYPSRVIDWTVTALHLGGADAAYRVGMQYHAGDIVDEDRYEAARWFRVAAELGHAEAAHLLGDFLESCWIWNGDLEAGLEAAKWYQVAVDRGHAPAQAAQAKLHMWLAEHYDPADGEEPNPAEALRWYNLAAASGHVDAQFRLAQILAEESPDTNSVIAFSWFLKAATQGHAEAQWHVATMYADGNGVTRDLGEAARWFRAAAEQDHADAQNMIGCCYLDGDGVPQDYSEALDWFNRAMANGSDIAAYNLGSMHLNGWGTLTDLDQALLFFRKAAETGDEDALRKIDELTRPPPEPNVAPAPPPPVAVHVPADTQGGVTGKRYVVLDFETSGLSPARGDRVIEVGAVEVIDGRIGRQYQSLANPGFPISARITEITTITNAMLRTAPPVEQVMRELAAFIEGATLVAHNAPFDLKFLQAELERLDLWDECDILCTLQLGRRTCPGLPSYKLRELAIHLGVELPDTFHRAMADAMTAAHIFVRIQTPTGSATIDLFRDPPRQPEPPRIPAVQPAPMPPPVQTPAPPATPPPPRDPVPPPTAPQVRDEPPSMWNRIVRVFR</sequence>
<evidence type="ECO:0000313" key="8">
    <source>
        <dbReference type="Proteomes" id="UP000403266"/>
    </source>
</evidence>
<feature type="compositionally biased region" description="Pro residues" evidence="5">
    <location>
        <begin position="727"/>
        <end position="766"/>
    </location>
</feature>
<evidence type="ECO:0000259" key="6">
    <source>
        <dbReference type="SMART" id="SM00479"/>
    </source>
</evidence>
<dbReference type="NCBIfam" id="TIGR00573">
    <property type="entry name" value="dnaq"/>
    <property type="match status" value="1"/>
</dbReference>
<comment type="caution">
    <text evidence="7">The sequence shown here is derived from an EMBL/GenBank/DDBJ whole genome shotgun (WGS) entry which is preliminary data.</text>
</comment>
<dbReference type="GO" id="GO:0004527">
    <property type="term" value="F:exonuclease activity"/>
    <property type="evidence" value="ECO:0007669"/>
    <property type="project" value="UniProtKB-ARBA"/>
</dbReference>
<dbReference type="InterPro" id="IPR006597">
    <property type="entry name" value="Sel1-like"/>
</dbReference>
<dbReference type="SMART" id="SM00671">
    <property type="entry name" value="SEL1"/>
    <property type="match status" value="7"/>
</dbReference>
<dbReference type="Proteomes" id="UP000403266">
    <property type="component" value="Unassembled WGS sequence"/>
</dbReference>
<dbReference type="EMBL" id="VOSK01000003">
    <property type="protein sequence ID" value="MPR24070.1"/>
    <property type="molecule type" value="Genomic_DNA"/>
</dbReference>
<reference evidence="7 8" key="1">
    <citation type="journal article" date="2019" name="Syst. Appl. Microbiol.">
        <title>Microvirga tunisiensis sp. nov., a root nodule symbiotic bacterium isolated from Lupinus micranthus and L. luteus grown in Northern Tunisia.</title>
        <authorList>
            <person name="Msaddak A."/>
            <person name="Rejili M."/>
            <person name="Duran D."/>
            <person name="Mars M."/>
            <person name="Palacios J.M."/>
            <person name="Ruiz-Argueso T."/>
            <person name="Rey L."/>
            <person name="Imperial J."/>
        </authorList>
    </citation>
    <scope>NUCLEOTIDE SEQUENCE [LARGE SCALE GENOMIC DNA]</scope>
    <source>
        <strain evidence="7 8">Lmie10</strain>
    </source>
</reference>
<dbReference type="PANTHER" id="PTHR11102:SF160">
    <property type="entry name" value="ERAD-ASSOCIATED E3 UBIQUITIN-PROTEIN LIGASE COMPONENT HRD3"/>
    <property type="match status" value="1"/>
</dbReference>
<keyword evidence="8" id="KW-1185">Reference proteome</keyword>
<accession>A0A5N7MBQ6</accession>
<comment type="subunit">
    <text evidence="3">DNA polymerase III contains a core (composed of alpha, epsilon and theta chains) that associates with a tau subunit. This core dimerizes to form the POLIII' complex. PolIII' associates with the gamma complex (composed of gamma, delta, delta', psi and chi chains) and with the beta chain to form the complete DNA polymerase III complex.</text>
</comment>
<evidence type="ECO:0000256" key="1">
    <source>
        <dbReference type="ARBA" id="ARBA00012417"/>
    </source>
</evidence>
<gene>
    <name evidence="7" type="ORF">FS320_02235</name>
</gene>
<dbReference type="InterPro" id="IPR018247">
    <property type="entry name" value="EF_Hand_1_Ca_BS"/>
</dbReference>
<keyword evidence="7" id="KW-0239">DNA-directed DNA polymerase</keyword>
<feature type="region of interest" description="Disordered" evidence="5">
    <location>
        <begin position="716"/>
        <end position="777"/>
    </location>
</feature>
<proteinExistence type="predicted"/>
<dbReference type="AlphaFoldDB" id="A0A5N7MBQ6"/>
<dbReference type="InterPro" id="IPR050767">
    <property type="entry name" value="Sel1_AlgK"/>
</dbReference>
<feature type="domain" description="Exonuclease" evidence="6">
    <location>
        <begin position="548"/>
        <end position="715"/>
    </location>
</feature>
<comment type="function">
    <text evidence="2">DNA polymerase III is a complex, multichain enzyme responsible for most of the replicative synthesis in bacteria. The epsilon subunit contain the editing function and is a proofreading 3'-5' exonuclease.</text>
</comment>
<dbReference type="Gene3D" id="1.25.40.10">
    <property type="entry name" value="Tetratricopeptide repeat domain"/>
    <property type="match status" value="3"/>
</dbReference>
<dbReference type="Gene3D" id="3.30.420.10">
    <property type="entry name" value="Ribonuclease H-like superfamily/Ribonuclease H"/>
    <property type="match status" value="1"/>
</dbReference>
<dbReference type="GO" id="GO:0003677">
    <property type="term" value="F:DNA binding"/>
    <property type="evidence" value="ECO:0007669"/>
    <property type="project" value="InterPro"/>
</dbReference>
<dbReference type="GO" id="GO:0006260">
    <property type="term" value="P:DNA replication"/>
    <property type="evidence" value="ECO:0007669"/>
    <property type="project" value="InterPro"/>
</dbReference>
<organism evidence="7 8">
    <name type="scientific">Microvirga tunisiensis</name>
    <dbReference type="NCBI Taxonomy" id="2108360"/>
    <lineage>
        <taxon>Bacteria</taxon>
        <taxon>Pseudomonadati</taxon>
        <taxon>Pseudomonadota</taxon>
        <taxon>Alphaproteobacteria</taxon>
        <taxon>Hyphomicrobiales</taxon>
        <taxon>Methylobacteriaceae</taxon>
        <taxon>Microvirga</taxon>
    </lineage>
</organism>
<dbReference type="SUPFAM" id="SSF81901">
    <property type="entry name" value="HCP-like"/>
    <property type="match status" value="2"/>
</dbReference>
<dbReference type="FunFam" id="3.30.420.10:FF:000045">
    <property type="entry name" value="3'-5' exonuclease DinG"/>
    <property type="match status" value="1"/>
</dbReference>
<dbReference type="InterPro" id="IPR011990">
    <property type="entry name" value="TPR-like_helical_dom_sf"/>
</dbReference>